<feature type="domain" description="Flagellin C-terminal" evidence="6">
    <location>
        <begin position="253"/>
        <end position="326"/>
    </location>
</feature>
<evidence type="ECO:0000256" key="1">
    <source>
        <dbReference type="ARBA" id="ARBA00005709"/>
    </source>
</evidence>
<keyword evidence="7" id="KW-0966">Cell projection</keyword>
<comment type="caution">
    <text evidence="7">The sequence shown here is derived from an EMBL/GenBank/DDBJ whole genome shotgun (WGS) entry which is preliminary data.</text>
</comment>
<dbReference type="PATRIC" id="fig|1231392.3.peg.2130"/>
<evidence type="ECO:0000256" key="3">
    <source>
        <dbReference type="RuleBase" id="RU362073"/>
    </source>
</evidence>
<dbReference type="SUPFAM" id="SSF64518">
    <property type="entry name" value="Phase 1 flagellin"/>
    <property type="match status" value="1"/>
</dbReference>
<reference evidence="7 8" key="1">
    <citation type="journal article" date="2012" name="J. Bacteriol.">
        <title>Draft Genome Sequence of Oceaniovalibus guishaninsula JLT2003T.</title>
        <authorList>
            <person name="Tang K."/>
            <person name="Liu K."/>
            <person name="Jiao N."/>
        </authorList>
    </citation>
    <scope>NUCLEOTIDE SEQUENCE [LARGE SCALE GENOMIC DNA]</scope>
    <source>
        <strain evidence="7 8">JLT2003</strain>
    </source>
</reference>
<comment type="function">
    <text evidence="3">Flagellin is the subunit protein which polymerizes to form the filaments of bacterial flagella.</text>
</comment>
<dbReference type="AlphaFoldDB" id="K2I4H5"/>
<dbReference type="Gene3D" id="1.20.1330.10">
    <property type="entry name" value="f41 fragment of flagellin, N-terminal domain"/>
    <property type="match status" value="1"/>
</dbReference>
<dbReference type="Pfam" id="PF00700">
    <property type="entry name" value="Flagellin_C"/>
    <property type="match status" value="1"/>
</dbReference>
<evidence type="ECO:0000259" key="5">
    <source>
        <dbReference type="Pfam" id="PF00669"/>
    </source>
</evidence>
<feature type="region of interest" description="Disordered" evidence="4">
    <location>
        <begin position="1"/>
        <end position="21"/>
    </location>
</feature>
<dbReference type="GO" id="GO:0005576">
    <property type="term" value="C:extracellular region"/>
    <property type="evidence" value="ECO:0007669"/>
    <property type="project" value="UniProtKB-SubCell"/>
</dbReference>
<dbReference type="PANTHER" id="PTHR42792:SF2">
    <property type="entry name" value="FLAGELLIN"/>
    <property type="match status" value="1"/>
</dbReference>
<feature type="domain" description="Flagellin N-terminal" evidence="5">
    <location>
        <begin position="47"/>
        <end position="178"/>
    </location>
</feature>
<sequence length="327" mass="33506">MGDIALVQNGPARKAPQGQNGRSQVLEGTLMNGAQSAAYPGTNMSSILTNNSAMVALQTLRNTNANLAQTQEQISTGKKVGSAKDNAAVWAVSKQMEVDVSAFKVINDSLGTAEATVSTGMAGAKRVTDLLNQMKDLAAGAMTDGTDFGEVQDLIAKKATEITSAINGSQLNGINLLKTDIGNGSATSTGTFTALASLDRANGGATTTANTITVDSVDFEAGIDVAGLTPITDQTTAATALGQIEALLDIAIEGTADLGAAAANISSQREFVSSLTDSLKTGIGSLVDTNMEEASARMQALQTQQQLGVQSLSIATQSQQSILSLFR</sequence>
<evidence type="ECO:0000313" key="8">
    <source>
        <dbReference type="Proteomes" id="UP000006765"/>
    </source>
</evidence>
<dbReference type="PANTHER" id="PTHR42792">
    <property type="entry name" value="FLAGELLIN"/>
    <property type="match status" value="1"/>
</dbReference>
<protein>
    <recommendedName>
        <fullName evidence="3">Flagellin</fullName>
    </recommendedName>
</protein>
<keyword evidence="7" id="KW-0969">Cilium</keyword>
<comment type="similarity">
    <text evidence="1 3">Belongs to the bacterial flagellin family.</text>
</comment>
<dbReference type="EMBL" id="AMGO01000047">
    <property type="protein sequence ID" value="EKE43785.1"/>
    <property type="molecule type" value="Genomic_DNA"/>
</dbReference>
<gene>
    <name evidence="7" type="ORF">OCGS_2119</name>
</gene>
<comment type="subcellular location">
    <subcellularLocation>
        <location evidence="3">Secreted</location>
    </subcellularLocation>
    <subcellularLocation>
        <location evidence="3">Bacterial flagellum</location>
    </subcellularLocation>
</comment>
<dbReference type="InterPro" id="IPR001029">
    <property type="entry name" value="Flagellin_N"/>
</dbReference>
<name>K2I4H5_9RHOB</name>
<dbReference type="InterPro" id="IPR046358">
    <property type="entry name" value="Flagellin_C"/>
</dbReference>
<dbReference type="STRING" id="1231392.OCGS_2119"/>
<evidence type="ECO:0000313" key="7">
    <source>
        <dbReference type="EMBL" id="EKE43785.1"/>
    </source>
</evidence>
<keyword evidence="8" id="KW-1185">Reference proteome</keyword>
<dbReference type="Pfam" id="PF00669">
    <property type="entry name" value="Flagellin_N"/>
    <property type="match status" value="1"/>
</dbReference>
<dbReference type="GO" id="GO:0009288">
    <property type="term" value="C:bacterial-type flagellum"/>
    <property type="evidence" value="ECO:0007669"/>
    <property type="project" value="UniProtKB-SubCell"/>
</dbReference>
<evidence type="ECO:0000256" key="2">
    <source>
        <dbReference type="ARBA" id="ARBA00023143"/>
    </source>
</evidence>
<dbReference type="GO" id="GO:0005198">
    <property type="term" value="F:structural molecule activity"/>
    <property type="evidence" value="ECO:0007669"/>
    <property type="project" value="UniProtKB-UniRule"/>
</dbReference>
<evidence type="ECO:0000259" key="6">
    <source>
        <dbReference type="Pfam" id="PF00700"/>
    </source>
</evidence>
<dbReference type="PRINTS" id="PR00207">
    <property type="entry name" value="FLAGELLIN"/>
</dbReference>
<dbReference type="Proteomes" id="UP000006765">
    <property type="component" value="Unassembled WGS sequence"/>
</dbReference>
<accession>K2I4H5</accession>
<keyword evidence="7" id="KW-0282">Flagellum</keyword>
<proteinExistence type="inferred from homology"/>
<evidence type="ECO:0000256" key="4">
    <source>
        <dbReference type="SAM" id="MobiDB-lite"/>
    </source>
</evidence>
<keyword evidence="2 3" id="KW-0975">Bacterial flagellum</keyword>
<keyword evidence="3" id="KW-0964">Secreted</keyword>
<dbReference type="InterPro" id="IPR001492">
    <property type="entry name" value="Flagellin"/>
</dbReference>
<organism evidence="7 8">
    <name type="scientific">Oceaniovalibus guishaninsula JLT2003</name>
    <dbReference type="NCBI Taxonomy" id="1231392"/>
    <lineage>
        <taxon>Bacteria</taxon>
        <taxon>Pseudomonadati</taxon>
        <taxon>Pseudomonadota</taxon>
        <taxon>Alphaproteobacteria</taxon>
        <taxon>Rhodobacterales</taxon>
        <taxon>Roseobacteraceae</taxon>
        <taxon>Oceaniovalibus</taxon>
    </lineage>
</organism>
<dbReference type="eggNOG" id="COG1344">
    <property type="taxonomic scope" value="Bacteria"/>
</dbReference>